<evidence type="ECO:0000256" key="8">
    <source>
        <dbReference type="ARBA" id="ARBA00023004"/>
    </source>
</evidence>
<keyword evidence="6 9" id="KW-0479">Metal-binding</keyword>
<dbReference type="Pfam" id="PF02276">
    <property type="entry name" value="CytoC_RC"/>
    <property type="match status" value="1"/>
</dbReference>
<evidence type="ECO:0000256" key="4">
    <source>
        <dbReference type="ARBA" id="ARBA00022531"/>
    </source>
</evidence>
<dbReference type="PIRSF" id="PIRSF000017">
    <property type="entry name" value="RC_cytochrome"/>
    <property type="match status" value="1"/>
</dbReference>
<dbReference type="PROSITE" id="PS51257">
    <property type="entry name" value="PROKAR_LIPOPROTEIN"/>
    <property type="match status" value="1"/>
</dbReference>
<dbReference type="InterPro" id="IPR036280">
    <property type="entry name" value="Multihaem_cyt_sf"/>
</dbReference>
<dbReference type="SMR" id="A0A1Q8YDW2"/>
<dbReference type="Gene3D" id="1.10.468.10">
    <property type="entry name" value="Photosynthetic Reaction Center, subunit C, domain 2"/>
    <property type="match status" value="2"/>
</dbReference>
<accession>A0A1Q8YDW2</accession>
<feature type="binding site" description="covalent" evidence="10">
    <location>
        <position position="109"/>
    </location>
    <ligand>
        <name>heme</name>
        <dbReference type="ChEBI" id="CHEBI:30413"/>
        <label>1</label>
    </ligand>
</feature>
<evidence type="ECO:0000256" key="1">
    <source>
        <dbReference type="ARBA" id="ARBA00003196"/>
    </source>
</evidence>
<feature type="binding site" description="covalent" evidence="10">
    <location>
        <position position="251"/>
    </location>
    <ligand>
        <name>heme</name>
        <dbReference type="ChEBI" id="CHEBI:30413"/>
        <label>3</label>
    </ligand>
</feature>
<keyword evidence="9" id="KW-0674">Reaction center</keyword>
<keyword evidence="7 9" id="KW-0249">Electron transport</keyword>
<feature type="binding site" description="axial binding residue" evidence="11">
    <location>
        <position position="252"/>
    </location>
    <ligand>
        <name>heme</name>
        <dbReference type="ChEBI" id="CHEBI:30413"/>
        <label>3</label>
    </ligand>
    <ligandPart>
        <name>Fe</name>
        <dbReference type="ChEBI" id="CHEBI:18248"/>
    </ligandPart>
</feature>
<protein>
    <recommendedName>
        <fullName evidence="2 9">Photosynthetic reaction center cytochrome c subunit</fullName>
    </recommendedName>
</protein>
<organism evidence="12 13">
    <name type="scientific">Rhodoferax antarcticus ANT.BR</name>
    <dbReference type="NCBI Taxonomy" id="1111071"/>
    <lineage>
        <taxon>Bacteria</taxon>
        <taxon>Pseudomonadati</taxon>
        <taxon>Pseudomonadota</taxon>
        <taxon>Betaproteobacteria</taxon>
        <taxon>Burkholderiales</taxon>
        <taxon>Comamonadaceae</taxon>
        <taxon>Rhodoferax</taxon>
    </lineage>
</organism>
<keyword evidence="13" id="KW-1185">Reference proteome</keyword>
<evidence type="ECO:0000256" key="3">
    <source>
        <dbReference type="ARBA" id="ARBA00022448"/>
    </source>
</evidence>
<keyword evidence="5 9" id="KW-0349">Heme</keyword>
<dbReference type="InterPro" id="IPR003158">
    <property type="entry name" value="Photosyn_RC_cyt_c-su"/>
</dbReference>
<dbReference type="GO" id="GO:0005506">
    <property type="term" value="F:iron ion binding"/>
    <property type="evidence" value="ECO:0007669"/>
    <property type="project" value="InterPro"/>
</dbReference>
<dbReference type="CDD" id="cd09224">
    <property type="entry name" value="CytoC_RC"/>
    <property type="match status" value="1"/>
</dbReference>
<evidence type="ECO:0000256" key="7">
    <source>
        <dbReference type="ARBA" id="ARBA00022982"/>
    </source>
</evidence>
<dbReference type="InterPro" id="IPR023119">
    <property type="entry name" value="Multihaem_cyt_PRC_cyt_su-like"/>
</dbReference>
<feature type="binding site" description="covalent" evidence="10">
    <location>
        <position position="151"/>
    </location>
    <ligand>
        <name>heme</name>
        <dbReference type="ChEBI" id="CHEBI:30413"/>
        <label>2</label>
    </ligand>
</feature>
<dbReference type="SUPFAM" id="SSF48695">
    <property type="entry name" value="Multiheme cytochromes"/>
    <property type="match status" value="1"/>
</dbReference>
<dbReference type="GO" id="GO:0019684">
    <property type="term" value="P:photosynthesis, light reaction"/>
    <property type="evidence" value="ECO:0007669"/>
    <property type="project" value="InterPro"/>
</dbReference>
<evidence type="ECO:0000256" key="5">
    <source>
        <dbReference type="ARBA" id="ARBA00022617"/>
    </source>
</evidence>
<dbReference type="EMBL" id="MSYM01000013">
    <property type="protein sequence ID" value="OLP06142.1"/>
    <property type="molecule type" value="Genomic_DNA"/>
</dbReference>
<keyword evidence="3 9" id="KW-0813">Transport</keyword>
<feature type="binding site" description="covalent" evidence="10">
    <location>
        <position position="106"/>
    </location>
    <ligand>
        <name>heme</name>
        <dbReference type="ChEBI" id="CHEBI:30413"/>
        <label>1</label>
    </ligand>
</feature>
<dbReference type="RefSeq" id="WP_075586644.1">
    <property type="nucleotide sequence ID" value="NZ_MSYM01000013.1"/>
</dbReference>
<dbReference type="GO" id="GO:0030077">
    <property type="term" value="C:plasma membrane light-harvesting complex"/>
    <property type="evidence" value="ECO:0007669"/>
    <property type="project" value="InterPro"/>
</dbReference>
<feature type="binding site" description="axial binding residue" evidence="11">
    <location>
        <position position="237"/>
    </location>
    <ligand>
        <name>heme</name>
        <dbReference type="ChEBI" id="CHEBI:30413"/>
        <label>3</label>
    </ligand>
    <ligandPart>
        <name>Fe</name>
        <dbReference type="ChEBI" id="CHEBI:18248"/>
    </ligandPart>
</feature>
<feature type="binding site" description="axial binding residue" evidence="11">
    <location>
        <position position="93"/>
    </location>
    <ligand>
        <name>heme</name>
        <dbReference type="ChEBI" id="CHEBI:30413"/>
        <label>1</label>
    </ligand>
    <ligandPart>
        <name>Fe</name>
        <dbReference type="ChEBI" id="CHEBI:18248"/>
    </ligandPart>
</feature>
<proteinExistence type="predicted"/>
<evidence type="ECO:0000313" key="12">
    <source>
        <dbReference type="EMBL" id="OLP06142.1"/>
    </source>
</evidence>
<feature type="binding site" description="axial binding residue" evidence="11">
    <location>
        <position position="155"/>
    </location>
    <ligand>
        <name>heme</name>
        <dbReference type="ChEBI" id="CHEBI:30413"/>
        <label>2</label>
    </ligand>
    <ligandPart>
        <name>Fe</name>
        <dbReference type="ChEBI" id="CHEBI:18248"/>
    </ligandPart>
</feature>
<keyword evidence="4 9" id="KW-0602">Photosynthesis</keyword>
<dbReference type="GO" id="GO:0020037">
    <property type="term" value="F:heme binding"/>
    <property type="evidence" value="ECO:0007669"/>
    <property type="project" value="InterPro"/>
</dbReference>
<sequence>MSKISISFKLLTLGGLAVLAGCERPVPDSVQWGYRGTGMVQVYNPRLVEARSAINIVPVALAPASPDGPRASQVFQNVKVLGDTSVAEFTRLMTAMTEWVSPKEGCNYCHNPDDFADDNIYTKVVSRRMLEMTRHINSDWTTHVAATGVTCYTCHRGQPVPNEIWFKEVPQANVTALLGNRAGQNLAVTSVKYASLPSDPFTPFLLEAQPIRVISSTALPAGNRASLKQTEWTYSLMTHMSSALNVNCTYCHNTRSFAEWEGPPQRATAYHGIRMARDLNVAYMEPLTGAFPANRLGALGDVAKVNCATCHQGAYKPLNGAPMLKDYPELVGPRPPATAAMASN</sequence>
<dbReference type="Proteomes" id="UP000185911">
    <property type="component" value="Unassembled WGS sequence"/>
</dbReference>
<keyword evidence="8 9" id="KW-0408">Iron</keyword>
<evidence type="ECO:0000256" key="10">
    <source>
        <dbReference type="PIRSR" id="PIRSR000017-1"/>
    </source>
</evidence>
<comment type="caution">
    <text evidence="12">The sequence shown here is derived from an EMBL/GenBank/DDBJ whole genome shotgun (WGS) entry which is preliminary data.</text>
</comment>
<dbReference type="AlphaFoldDB" id="A0A1Q8YDW2"/>
<dbReference type="GO" id="GO:0009055">
    <property type="term" value="F:electron transfer activity"/>
    <property type="evidence" value="ECO:0007669"/>
    <property type="project" value="InterPro"/>
</dbReference>
<feature type="binding site" description="covalent" evidence="10">
    <location>
        <position position="307"/>
    </location>
    <ligand>
        <name>heme</name>
        <dbReference type="ChEBI" id="CHEBI:30413"/>
        <label>4</label>
    </ligand>
</feature>
<gene>
    <name evidence="12" type="primary">pufC</name>
    <name evidence="12" type="ORF">BLL52_2373</name>
</gene>
<feature type="binding site" description="axial binding residue" evidence="11">
    <location>
        <position position="110"/>
    </location>
    <ligand>
        <name>heme</name>
        <dbReference type="ChEBI" id="CHEBI:30413"/>
        <label>1</label>
    </ligand>
    <ligandPart>
        <name>Fe</name>
        <dbReference type="ChEBI" id="CHEBI:18248"/>
    </ligandPart>
</feature>
<evidence type="ECO:0000256" key="6">
    <source>
        <dbReference type="ARBA" id="ARBA00022723"/>
    </source>
</evidence>
<feature type="binding site" description="axial binding residue" evidence="11">
    <location>
        <position position="143"/>
    </location>
    <ligand>
        <name>heme</name>
        <dbReference type="ChEBI" id="CHEBI:30413"/>
        <label>4</label>
    </ligand>
    <ligandPart>
        <name>Fe</name>
        <dbReference type="ChEBI" id="CHEBI:18248"/>
    </ligandPart>
</feature>
<feature type="binding site" description="covalent" evidence="10">
    <location>
        <position position="248"/>
    </location>
    <ligand>
        <name>heme</name>
        <dbReference type="ChEBI" id="CHEBI:30413"/>
        <label>3</label>
    </ligand>
</feature>
<name>A0A1Q8YDW2_9BURK</name>
<comment type="function">
    <text evidence="1 9">The reaction center of purple bacteria contains a tightly bound cytochrome molecule which re-reduces the photo oxidized primary electron donor.</text>
</comment>
<evidence type="ECO:0000256" key="2">
    <source>
        <dbReference type="ARBA" id="ARBA00015978"/>
    </source>
</evidence>
<reference evidence="12 13" key="1">
    <citation type="submission" date="2017-01" db="EMBL/GenBank/DDBJ databases">
        <title>Genome sequence of Rhodoferax antarcticus ANT.BR, a psychrophilic purple nonsulfur bacterium from an Antarctic microbial mat.</title>
        <authorList>
            <person name="Baker J."/>
            <person name="Riester C."/>
            <person name="Skinner B."/>
            <person name="Newell A."/>
            <person name="Swingley W."/>
            <person name="Madigan M."/>
            <person name="Jung D."/>
            <person name="Asao M."/>
            <person name="Chen M."/>
            <person name="Loughlin P."/>
            <person name="Pan H."/>
            <person name="Lin S."/>
            <person name="Li N."/>
            <person name="Shaw J."/>
            <person name="Prado M."/>
            <person name="Sherman C."/>
            <person name="Li X."/>
            <person name="Tang J."/>
            <person name="Blankenship R."/>
            <person name="Zhao T."/>
            <person name="Touchman J."/>
            <person name="Sattley M."/>
        </authorList>
    </citation>
    <scope>NUCLEOTIDE SEQUENCE [LARGE SCALE GENOMIC DNA]</scope>
    <source>
        <strain evidence="12 13">ANT.BR</strain>
    </source>
</reference>
<evidence type="ECO:0000256" key="9">
    <source>
        <dbReference type="PIRNR" id="PIRNR000017"/>
    </source>
</evidence>
<feature type="binding site" description="axial binding residue" evidence="11">
    <location>
        <position position="311"/>
    </location>
    <ligand>
        <name>heme</name>
        <dbReference type="ChEBI" id="CHEBI:30413"/>
        <label>4</label>
    </ligand>
    <ligandPart>
        <name>Fe</name>
        <dbReference type="ChEBI" id="CHEBI:18248"/>
    </ligandPart>
</feature>
<comment type="PTM">
    <text evidence="9 10">Binds 4 heme groups per subunit.</text>
</comment>
<feature type="binding site" description="covalent" evidence="10">
    <location>
        <position position="310"/>
    </location>
    <ligand>
        <name>heme</name>
        <dbReference type="ChEBI" id="CHEBI:30413"/>
        <label>4</label>
    </ligand>
</feature>
<evidence type="ECO:0000313" key="13">
    <source>
        <dbReference type="Proteomes" id="UP000185911"/>
    </source>
</evidence>
<feature type="binding site" description="covalent" evidence="10">
    <location>
        <position position="154"/>
    </location>
    <ligand>
        <name>heme</name>
        <dbReference type="ChEBI" id="CHEBI:30413"/>
        <label>2</label>
    </ligand>
</feature>
<dbReference type="NCBIfam" id="NF040706">
    <property type="entry name" value="photo_cyt_PufC"/>
    <property type="match status" value="1"/>
</dbReference>
<feature type="binding site" description="axial binding residue" evidence="11">
    <location>
        <position position="129"/>
    </location>
    <ligand>
        <name>heme</name>
        <dbReference type="ChEBI" id="CHEBI:30413"/>
        <label>2</label>
    </ligand>
    <ligandPart>
        <name>Fe</name>
        <dbReference type="ChEBI" id="CHEBI:18248"/>
    </ligandPart>
</feature>
<dbReference type="STRING" id="81479.RA876_06040"/>
<evidence type="ECO:0000256" key="11">
    <source>
        <dbReference type="PIRSR" id="PIRSR000017-2"/>
    </source>
</evidence>